<keyword evidence="17" id="KW-1185">Reference proteome</keyword>
<dbReference type="STRING" id="203907.Bfl490"/>
<dbReference type="PIRSF" id="PIRSF000216">
    <property type="entry name" value="NADH_DH_24kDa"/>
    <property type="match status" value="1"/>
</dbReference>
<dbReference type="PANTHER" id="PTHR10371:SF3">
    <property type="entry name" value="NADH DEHYDROGENASE [UBIQUINONE] FLAVOPROTEIN 2, MITOCHONDRIAL"/>
    <property type="match status" value="1"/>
</dbReference>
<dbReference type="SUPFAM" id="SSF52833">
    <property type="entry name" value="Thioredoxin-like"/>
    <property type="match status" value="1"/>
</dbReference>
<evidence type="ECO:0000256" key="10">
    <source>
        <dbReference type="ARBA" id="ARBA00026021"/>
    </source>
</evidence>
<dbReference type="InterPro" id="IPR041921">
    <property type="entry name" value="NuoE_N"/>
</dbReference>
<dbReference type="Proteomes" id="UP000002192">
    <property type="component" value="Chromosome"/>
</dbReference>
<dbReference type="AlphaFoldDB" id="Q7VRV5"/>
<evidence type="ECO:0000256" key="12">
    <source>
        <dbReference type="ARBA" id="ARBA00032788"/>
    </source>
</evidence>
<feature type="binding site" evidence="15">
    <location>
        <position position="81"/>
    </location>
    <ligand>
        <name>[2Fe-2S] cluster</name>
        <dbReference type="ChEBI" id="CHEBI:190135"/>
    </ligand>
</feature>
<keyword evidence="16" id="KW-0560">Oxidoreductase</keyword>
<dbReference type="EMBL" id="BX248583">
    <property type="protein sequence ID" value="CAD83179.1"/>
    <property type="molecule type" value="Genomic_DNA"/>
</dbReference>
<dbReference type="Gene3D" id="3.40.30.10">
    <property type="entry name" value="Glutaredoxin"/>
    <property type="match status" value="1"/>
</dbReference>
<dbReference type="CDD" id="cd03064">
    <property type="entry name" value="TRX_Fd_NuoE"/>
    <property type="match status" value="1"/>
</dbReference>
<organism evidence="16 17">
    <name type="scientific">Blochmanniella floridana</name>
    <dbReference type="NCBI Taxonomy" id="203907"/>
    <lineage>
        <taxon>Bacteria</taxon>
        <taxon>Pseudomonadati</taxon>
        <taxon>Pseudomonadota</taxon>
        <taxon>Gammaproteobacteria</taxon>
        <taxon>Enterobacterales</taxon>
        <taxon>Enterobacteriaceae</taxon>
        <taxon>ant endosymbionts</taxon>
        <taxon>Candidatus Blochmanniella</taxon>
    </lineage>
</organism>
<dbReference type="PANTHER" id="PTHR10371">
    <property type="entry name" value="NADH DEHYDROGENASE UBIQUINONE FLAVOPROTEIN 2, MITOCHONDRIAL"/>
    <property type="match status" value="1"/>
</dbReference>
<name>Q7VRV5_BLOFL</name>
<evidence type="ECO:0000256" key="8">
    <source>
        <dbReference type="ARBA" id="ARBA00023014"/>
    </source>
</evidence>
<keyword evidence="6 15" id="KW-0479">Metal-binding</keyword>
<protein>
    <recommendedName>
        <fullName evidence="3">NADH-quinone oxidoreductase subunit E</fullName>
    </recommendedName>
    <alternativeName>
        <fullName evidence="11">NADH dehydrogenase I subunit E</fullName>
    </alternativeName>
    <alternativeName>
        <fullName evidence="12">NDH-1 subunit E</fullName>
    </alternativeName>
</protein>
<dbReference type="GO" id="GO:0003954">
    <property type="term" value="F:NADH dehydrogenase activity"/>
    <property type="evidence" value="ECO:0007669"/>
    <property type="project" value="TreeGrafter"/>
</dbReference>
<evidence type="ECO:0000256" key="3">
    <source>
        <dbReference type="ARBA" id="ARBA00019898"/>
    </source>
</evidence>
<dbReference type="NCBIfam" id="TIGR01958">
    <property type="entry name" value="nuoE_fam"/>
    <property type="match status" value="1"/>
</dbReference>
<dbReference type="GO" id="GO:0048038">
    <property type="term" value="F:quinone binding"/>
    <property type="evidence" value="ECO:0007669"/>
    <property type="project" value="UniProtKB-KW"/>
</dbReference>
<comment type="function">
    <text evidence="1">NDH-1 shuttles electrons from NADH, via FMN and iron-sulfur (Fe-S) centers, to quinones in the respiratory chain. The immediate electron acceptor for the enzyme in this species is believed to be ubiquinone. Couples the redox reaction to proton translocation (for every two electrons transferred, four hydrogen ions are translocated across the cytoplasmic membrane), and thus conserves the redox energy in a proton gradient.</text>
</comment>
<dbReference type="InterPro" id="IPR042128">
    <property type="entry name" value="NuoE_dom"/>
</dbReference>
<evidence type="ECO:0000256" key="2">
    <source>
        <dbReference type="ARBA" id="ARBA00010643"/>
    </source>
</evidence>
<evidence type="ECO:0000256" key="14">
    <source>
        <dbReference type="ARBA" id="ARBA00047712"/>
    </source>
</evidence>
<dbReference type="Gene3D" id="1.10.10.1590">
    <property type="entry name" value="NADH-quinone oxidoreductase subunit E"/>
    <property type="match status" value="1"/>
</dbReference>
<evidence type="ECO:0000256" key="15">
    <source>
        <dbReference type="PIRSR" id="PIRSR000216-1"/>
    </source>
</evidence>
<evidence type="ECO:0000256" key="1">
    <source>
        <dbReference type="ARBA" id="ARBA00002378"/>
    </source>
</evidence>
<evidence type="ECO:0000256" key="13">
    <source>
        <dbReference type="ARBA" id="ARBA00034078"/>
    </source>
</evidence>
<sequence length="154" mass="17595">MKFNKEELDIIRLECTHYENDRAASIEALKIIQKRQGWVSDDAIKLVSQVLHISESDVEGIATFYNQIFRQPVGKYIVRYCDSNVCYINGCEQIQQTLESSLGIKIGNTTQDNKFTLLPTCCMGLCDKSPVLMIDKKIYSCIVPSDIMQILRSY</sequence>
<evidence type="ECO:0000256" key="9">
    <source>
        <dbReference type="ARBA" id="ARBA00023075"/>
    </source>
</evidence>
<feature type="binding site" evidence="15">
    <location>
        <position position="86"/>
    </location>
    <ligand>
        <name>[2Fe-2S] cluster</name>
        <dbReference type="ChEBI" id="CHEBI:190135"/>
    </ligand>
</feature>
<proteinExistence type="inferred from homology"/>
<dbReference type="InterPro" id="IPR002023">
    <property type="entry name" value="NuoE-like"/>
</dbReference>
<keyword evidence="5" id="KW-0874">Quinone</keyword>
<dbReference type="GO" id="GO:0046872">
    <property type="term" value="F:metal ion binding"/>
    <property type="evidence" value="ECO:0007669"/>
    <property type="project" value="UniProtKB-KW"/>
</dbReference>
<evidence type="ECO:0000313" key="17">
    <source>
        <dbReference type="Proteomes" id="UP000002192"/>
    </source>
</evidence>
<evidence type="ECO:0000256" key="6">
    <source>
        <dbReference type="ARBA" id="ARBA00022723"/>
    </source>
</evidence>
<comment type="subunit">
    <text evidence="10">Composed of 13 different subunits. Subunits NuoCD, E, F, and G constitute the peripheral sector of the complex.</text>
</comment>
<comment type="cofactor">
    <cofactor evidence="13">
        <name>[2Fe-2S] cluster</name>
        <dbReference type="ChEBI" id="CHEBI:190135"/>
    </cofactor>
</comment>
<dbReference type="KEGG" id="bfl:Bfl490"/>
<reference evidence="16 17" key="1">
    <citation type="journal article" date="2003" name="Proc. Natl. Acad. Sci. U.S.A.">
        <title>The genome sequence of Blochmannia floridanus: comparative analysis of reduced genomes.</title>
        <authorList>
            <person name="Gil R."/>
            <person name="Silva F.J."/>
            <person name="Zientz E."/>
            <person name="Delmotte F."/>
            <person name="Gonzalez-Candelas F."/>
            <person name="Latorre A."/>
            <person name="Rausell C."/>
            <person name="Kramerbeek J."/>
            <person name="Gadau J."/>
            <person name="Hoelldobler B."/>
            <person name="van Ham R.C.H.J."/>
            <person name="Gross R."/>
            <person name="Moya A."/>
        </authorList>
    </citation>
    <scope>NUCLEOTIDE SEQUENCE [LARGE SCALE GENOMIC DNA]</scope>
</reference>
<dbReference type="eggNOG" id="COG1905">
    <property type="taxonomic scope" value="Bacteria"/>
</dbReference>
<evidence type="ECO:0000256" key="11">
    <source>
        <dbReference type="ARBA" id="ARBA00031580"/>
    </source>
</evidence>
<keyword evidence="8 15" id="KW-0411">Iron-sulfur</keyword>
<accession>Q7VRV5</accession>
<keyword evidence="9" id="KW-0830">Ubiquinone</keyword>
<dbReference type="GO" id="GO:0051537">
    <property type="term" value="F:2 iron, 2 sulfur cluster binding"/>
    <property type="evidence" value="ECO:0007669"/>
    <property type="project" value="UniProtKB-KW"/>
</dbReference>
<comment type="cofactor">
    <cofactor evidence="15">
        <name>[2Fe-2S] cluster</name>
        <dbReference type="ChEBI" id="CHEBI:190135"/>
    </cofactor>
    <text evidence="15">Binds 1 [2Fe-2S] cluster.</text>
</comment>
<evidence type="ECO:0000256" key="5">
    <source>
        <dbReference type="ARBA" id="ARBA00022719"/>
    </source>
</evidence>
<gene>
    <name evidence="16" type="primary">nuoE</name>
    <name evidence="16" type="ordered locus">Bfl490</name>
</gene>
<comment type="similarity">
    <text evidence="2">Belongs to the complex I 24 kDa subunit family.</text>
</comment>
<dbReference type="Pfam" id="PF01257">
    <property type="entry name" value="2Fe-2S_thioredx"/>
    <property type="match status" value="1"/>
</dbReference>
<evidence type="ECO:0000256" key="7">
    <source>
        <dbReference type="ARBA" id="ARBA00023004"/>
    </source>
</evidence>
<dbReference type="FunFam" id="1.10.10.1590:FF:000001">
    <property type="entry name" value="NADH-quinone oxidoreductase subunit E"/>
    <property type="match status" value="1"/>
</dbReference>
<dbReference type="OrthoDB" id="9807941at2"/>
<comment type="catalytic activity">
    <reaction evidence="14">
        <text>a quinone + NADH + 5 H(+)(in) = a quinol + NAD(+) + 4 H(+)(out)</text>
        <dbReference type="Rhea" id="RHEA:57888"/>
        <dbReference type="ChEBI" id="CHEBI:15378"/>
        <dbReference type="ChEBI" id="CHEBI:24646"/>
        <dbReference type="ChEBI" id="CHEBI:57540"/>
        <dbReference type="ChEBI" id="CHEBI:57945"/>
        <dbReference type="ChEBI" id="CHEBI:132124"/>
    </reaction>
</comment>
<evidence type="ECO:0000256" key="4">
    <source>
        <dbReference type="ARBA" id="ARBA00022714"/>
    </source>
</evidence>
<evidence type="ECO:0000313" key="16">
    <source>
        <dbReference type="EMBL" id="CAD83179.1"/>
    </source>
</evidence>
<feature type="binding site" evidence="15">
    <location>
        <position position="122"/>
    </location>
    <ligand>
        <name>[2Fe-2S] cluster</name>
        <dbReference type="ChEBI" id="CHEBI:190135"/>
    </ligand>
</feature>
<dbReference type="InterPro" id="IPR036249">
    <property type="entry name" value="Thioredoxin-like_sf"/>
</dbReference>
<dbReference type="FunFam" id="3.40.30.10:FF:000015">
    <property type="entry name" value="NADH-quinone oxidoreductase subunit E"/>
    <property type="match status" value="1"/>
</dbReference>
<feature type="binding site" evidence="15">
    <location>
        <position position="126"/>
    </location>
    <ligand>
        <name>[2Fe-2S] cluster</name>
        <dbReference type="ChEBI" id="CHEBI:190135"/>
    </ligand>
</feature>
<dbReference type="NCBIfam" id="NF005722">
    <property type="entry name" value="PRK07539.1-2"/>
    <property type="match status" value="1"/>
</dbReference>
<dbReference type="HOGENOM" id="CLU_054362_2_0_6"/>
<keyword evidence="4 15" id="KW-0001">2Fe-2S</keyword>
<keyword evidence="7 15" id="KW-0408">Iron</keyword>